<accession>A0A1F5G7K7</accession>
<keyword evidence="3 4" id="KW-0687">Ribonucleoprotein</keyword>
<comment type="subunit">
    <text evidence="4">Part of the 50S ribosomal subunit. Contacts protein L29, and trigger factor when it is bound to the ribosome.</text>
</comment>
<evidence type="ECO:0000256" key="5">
    <source>
        <dbReference type="SAM" id="MobiDB-lite"/>
    </source>
</evidence>
<dbReference type="HAMAP" id="MF_01369_B">
    <property type="entry name" value="Ribosomal_uL23_B"/>
    <property type="match status" value="1"/>
</dbReference>
<dbReference type="GO" id="GO:0019843">
    <property type="term" value="F:rRNA binding"/>
    <property type="evidence" value="ECO:0007669"/>
    <property type="project" value="UniProtKB-UniRule"/>
</dbReference>
<comment type="caution">
    <text evidence="6">The sequence shown here is derived from an EMBL/GenBank/DDBJ whole genome shotgun (WGS) entry which is preliminary data.</text>
</comment>
<keyword evidence="4" id="KW-0699">rRNA-binding</keyword>
<dbReference type="AlphaFoldDB" id="A0A1F5G7K7"/>
<dbReference type="EMBL" id="MFBD01000043">
    <property type="protein sequence ID" value="OGD87829.1"/>
    <property type="molecule type" value="Genomic_DNA"/>
</dbReference>
<keyword evidence="4" id="KW-0694">RNA-binding</keyword>
<comment type="function">
    <text evidence="4">One of the early assembly proteins it binds 23S rRNA. One of the proteins that surrounds the polypeptide exit tunnel on the outside of the ribosome. Forms the main docking site for trigger factor binding to the ribosome.</text>
</comment>
<dbReference type="Pfam" id="PF00276">
    <property type="entry name" value="Ribosomal_L23"/>
    <property type="match status" value="1"/>
</dbReference>
<dbReference type="STRING" id="1797714.A3D04_02570"/>
<proteinExistence type="inferred from homology"/>
<protein>
    <recommendedName>
        <fullName evidence="4">Large ribosomal subunit protein uL23</fullName>
    </recommendedName>
</protein>
<dbReference type="Proteomes" id="UP000177369">
    <property type="component" value="Unassembled WGS sequence"/>
</dbReference>
<name>A0A1F5G7K7_9BACT</name>
<dbReference type="InterPro" id="IPR012677">
    <property type="entry name" value="Nucleotide-bd_a/b_plait_sf"/>
</dbReference>
<evidence type="ECO:0000313" key="6">
    <source>
        <dbReference type="EMBL" id="OGD87829.1"/>
    </source>
</evidence>
<dbReference type="InterPro" id="IPR013025">
    <property type="entry name" value="Ribosomal_uL23-like"/>
</dbReference>
<dbReference type="GO" id="GO:0003735">
    <property type="term" value="F:structural constituent of ribosome"/>
    <property type="evidence" value="ECO:0007669"/>
    <property type="project" value="InterPro"/>
</dbReference>
<dbReference type="GO" id="GO:0006412">
    <property type="term" value="P:translation"/>
    <property type="evidence" value="ECO:0007669"/>
    <property type="project" value="UniProtKB-UniRule"/>
</dbReference>
<reference evidence="6 7" key="1">
    <citation type="journal article" date="2016" name="Nat. Commun.">
        <title>Thousands of microbial genomes shed light on interconnected biogeochemical processes in an aquifer system.</title>
        <authorList>
            <person name="Anantharaman K."/>
            <person name="Brown C.T."/>
            <person name="Hug L.A."/>
            <person name="Sharon I."/>
            <person name="Castelle C.J."/>
            <person name="Probst A.J."/>
            <person name="Thomas B.C."/>
            <person name="Singh A."/>
            <person name="Wilkins M.J."/>
            <person name="Karaoz U."/>
            <person name="Brodie E.L."/>
            <person name="Williams K.H."/>
            <person name="Hubbard S.S."/>
            <person name="Banfield J.F."/>
        </authorList>
    </citation>
    <scope>NUCLEOTIDE SEQUENCE [LARGE SCALE GENOMIC DNA]</scope>
</reference>
<dbReference type="Gene3D" id="3.30.70.330">
    <property type="match status" value="1"/>
</dbReference>
<evidence type="ECO:0000256" key="1">
    <source>
        <dbReference type="ARBA" id="ARBA00006700"/>
    </source>
</evidence>
<dbReference type="InterPro" id="IPR012678">
    <property type="entry name" value="Ribosomal_uL23/eL15/eS24_sf"/>
</dbReference>
<dbReference type="GO" id="GO:0005840">
    <property type="term" value="C:ribosome"/>
    <property type="evidence" value="ECO:0007669"/>
    <property type="project" value="UniProtKB-KW"/>
</dbReference>
<keyword evidence="2 4" id="KW-0689">Ribosomal protein</keyword>
<evidence type="ECO:0000313" key="7">
    <source>
        <dbReference type="Proteomes" id="UP000177369"/>
    </source>
</evidence>
<organism evidence="6 7">
    <name type="scientific">Candidatus Curtissbacteria bacterium RIFCSPHIGHO2_02_FULL_40_16b</name>
    <dbReference type="NCBI Taxonomy" id="1797714"/>
    <lineage>
        <taxon>Bacteria</taxon>
        <taxon>Candidatus Curtissiibacteriota</taxon>
    </lineage>
</organism>
<feature type="compositionally biased region" description="Basic and acidic residues" evidence="5">
    <location>
        <begin position="105"/>
        <end position="130"/>
    </location>
</feature>
<gene>
    <name evidence="4" type="primary">rplW</name>
    <name evidence="6" type="ORF">A3D04_02570</name>
</gene>
<evidence type="ECO:0000256" key="2">
    <source>
        <dbReference type="ARBA" id="ARBA00022980"/>
    </source>
</evidence>
<feature type="region of interest" description="Disordered" evidence="5">
    <location>
        <begin position="95"/>
        <end position="146"/>
    </location>
</feature>
<dbReference type="SUPFAM" id="SSF54189">
    <property type="entry name" value="Ribosomal proteins S24e, L23 and L15e"/>
    <property type="match status" value="1"/>
</dbReference>
<comment type="similarity">
    <text evidence="1 4">Belongs to the universal ribosomal protein uL23 family.</text>
</comment>
<sequence length="146" mass="16164">MNSAKLIKRAILSEKSYGLMDKGIYTILVAKDANKNQIKKAVENQFQVNVKGVNVLIKSAKTKRITGTRKTATIGAGKKAVITLEKGQSIALFSTKSEKPASQAKRGESKTKKTELKEKSKEIKKEDKGKGILGKFRIQKSKKERE</sequence>
<dbReference type="GO" id="GO:1990904">
    <property type="term" value="C:ribonucleoprotein complex"/>
    <property type="evidence" value="ECO:0007669"/>
    <property type="project" value="UniProtKB-KW"/>
</dbReference>
<evidence type="ECO:0000256" key="3">
    <source>
        <dbReference type="ARBA" id="ARBA00023274"/>
    </source>
</evidence>
<evidence type="ECO:0000256" key="4">
    <source>
        <dbReference type="HAMAP-Rule" id="MF_01369"/>
    </source>
</evidence>